<protein>
    <submittedName>
        <fullName evidence="2">(northern house mosquito) hypothetical protein</fullName>
    </submittedName>
</protein>
<dbReference type="EMBL" id="HBUE01039909">
    <property type="protein sequence ID" value="CAG6460219.1"/>
    <property type="molecule type" value="Transcribed_RNA"/>
</dbReference>
<evidence type="ECO:0000313" key="2">
    <source>
        <dbReference type="EMBL" id="CAG6460219.1"/>
    </source>
</evidence>
<reference evidence="2" key="1">
    <citation type="submission" date="2021-05" db="EMBL/GenBank/DDBJ databases">
        <authorList>
            <person name="Alioto T."/>
            <person name="Alioto T."/>
            <person name="Gomez Garrido J."/>
        </authorList>
    </citation>
    <scope>NUCLEOTIDE SEQUENCE</scope>
</reference>
<keyword evidence="1" id="KW-0732">Signal</keyword>
<feature type="signal peptide" evidence="1">
    <location>
        <begin position="1"/>
        <end position="15"/>
    </location>
</feature>
<sequence>MIVSLALWLFSDCNSCSLLVRFGVLYRSRVAWGLEVSTVRNVRSPCLSCCRKLCFPKMFLPQLEDVVGQAGRHRHFEDELGKEEVHAKLLVDLSWYSSFLVWIFQTARVTRWLL</sequence>
<accession>A0A8D8AQI9</accession>
<proteinExistence type="predicted"/>
<evidence type="ECO:0000256" key="1">
    <source>
        <dbReference type="SAM" id="SignalP"/>
    </source>
</evidence>
<name>A0A8D8AQI9_CULPI</name>
<feature type="chain" id="PRO_5034564069" evidence="1">
    <location>
        <begin position="16"/>
        <end position="114"/>
    </location>
</feature>
<dbReference type="AlphaFoldDB" id="A0A8D8AQI9"/>
<organism evidence="2">
    <name type="scientific">Culex pipiens</name>
    <name type="common">House mosquito</name>
    <dbReference type="NCBI Taxonomy" id="7175"/>
    <lineage>
        <taxon>Eukaryota</taxon>
        <taxon>Metazoa</taxon>
        <taxon>Ecdysozoa</taxon>
        <taxon>Arthropoda</taxon>
        <taxon>Hexapoda</taxon>
        <taxon>Insecta</taxon>
        <taxon>Pterygota</taxon>
        <taxon>Neoptera</taxon>
        <taxon>Endopterygota</taxon>
        <taxon>Diptera</taxon>
        <taxon>Nematocera</taxon>
        <taxon>Culicoidea</taxon>
        <taxon>Culicidae</taxon>
        <taxon>Culicinae</taxon>
        <taxon>Culicini</taxon>
        <taxon>Culex</taxon>
        <taxon>Culex</taxon>
    </lineage>
</organism>